<comment type="similarity">
    <text evidence="3 7">Belongs to the peptidase S26 family.</text>
</comment>
<gene>
    <name evidence="9" type="ORF">RU97_GL000801</name>
</gene>
<dbReference type="InterPro" id="IPR019757">
    <property type="entry name" value="Pept_S26A_signal_pept_1_Lys-AS"/>
</dbReference>
<dbReference type="GO" id="GO:0005886">
    <property type="term" value="C:plasma membrane"/>
    <property type="evidence" value="ECO:0007669"/>
    <property type="project" value="UniProtKB-SubCell"/>
</dbReference>
<name>A0A1L8RHJ4_9ENTE</name>
<comment type="caution">
    <text evidence="9">The sequence shown here is derived from an EMBL/GenBank/DDBJ whole genome shotgun (WGS) entry which is preliminary data.</text>
</comment>
<reference evidence="9 10" key="1">
    <citation type="submission" date="2014-12" db="EMBL/GenBank/DDBJ databases">
        <title>Draft genome sequences of 29 type strains of Enterococci.</title>
        <authorList>
            <person name="Zhong Z."/>
            <person name="Sun Z."/>
            <person name="Liu W."/>
            <person name="Zhang W."/>
            <person name="Zhang H."/>
        </authorList>
    </citation>
    <scope>NUCLEOTIDE SEQUENCE [LARGE SCALE GENOMIC DNA]</scope>
    <source>
        <strain evidence="9 10">DSM 17029</strain>
    </source>
</reference>
<evidence type="ECO:0000313" key="9">
    <source>
        <dbReference type="EMBL" id="OJG19230.1"/>
    </source>
</evidence>
<keyword evidence="7" id="KW-1133">Transmembrane helix</keyword>
<organism evidence="9 10">
    <name type="scientific">Enterococcus canis</name>
    <dbReference type="NCBI Taxonomy" id="214095"/>
    <lineage>
        <taxon>Bacteria</taxon>
        <taxon>Bacillati</taxon>
        <taxon>Bacillota</taxon>
        <taxon>Bacilli</taxon>
        <taxon>Lactobacillales</taxon>
        <taxon>Enterococcaceae</taxon>
        <taxon>Enterococcus</taxon>
    </lineage>
</organism>
<protein>
    <recommendedName>
        <fullName evidence="4 7">Signal peptidase I</fullName>
        <ecNumber evidence="4 7">3.4.21.89</ecNumber>
    </recommendedName>
</protein>
<dbReference type="Pfam" id="PF10502">
    <property type="entry name" value="Peptidase_S26"/>
    <property type="match status" value="1"/>
</dbReference>
<dbReference type="PROSITE" id="PS00760">
    <property type="entry name" value="SPASE_I_2"/>
    <property type="match status" value="1"/>
</dbReference>
<dbReference type="GO" id="GO:0004252">
    <property type="term" value="F:serine-type endopeptidase activity"/>
    <property type="evidence" value="ECO:0007669"/>
    <property type="project" value="InterPro"/>
</dbReference>
<dbReference type="InterPro" id="IPR036286">
    <property type="entry name" value="LexA/Signal_pep-like_sf"/>
</dbReference>
<keyword evidence="7" id="KW-0812">Transmembrane</keyword>
<dbReference type="SUPFAM" id="SSF51306">
    <property type="entry name" value="LexA/Signal peptidase"/>
    <property type="match status" value="1"/>
</dbReference>
<comment type="catalytic activity">
    <reaction evidence="1 7">
        <text>Cleavage of hydrophobic, N-terminal signal or leader sequences from secreted and periplasmic proteins.</text>
        <dbReference type="EC" id="3.4.21.89"/>
    </reaction>
</comment>
<dbReference type="EC" id="3.4.21.89" evidence="4 7"/>
<keyword evidence="7" id="KW-0645">Protease</keyword>
<dbReference type="NCBIfam" id="TIGR02227">
    <property type="entry name" value="sigpep_I_bact"/>
    <property type="match status" value="1"/>
</dbReference>
<feature type="domain" description="Peptidase S26" evidence="8">
    <location>
        <begin position="15"/>
        <end position="175"/>
    </location>
</feature>
<keyword evidence="7" id="KW-0472">Membrane</keyword>
<evidence type="ECO:0000256" key="1">
    <source>
        <dbReference type="ARBA" id="ARBA00000677"/>
    </source>
</evidence>
<dbReference type="PANTHER" id="PTHR43390:SF1">
    <property type="entry name" value="CHLOROPLAST PROCESSING PEPTIDASE"/>
    <property type="match status" value="1"/>
</dbReference>
<evidence type="ECO:0000256" key="6">
    <source>
        <dbReference type="PIRSR" id="PIRSR600223-1"/>
    </source>
</evidence>
<proteinExistence type="inferred from homology"/>
<evidence type="ECO:0000256" key="4">
    <source>
        <dbReference type="ARBA" id="ARBA00013208"/>
    </source>
</evidence>
<evidence type="ECO:0000256" key="3">
    <source>
        <dbReference type="ARBA" id="ARBA00009370"/>
    </source>
</evidence>
<dbReference type="Gene3D" id="2.10.109.10">
    <property type="entry name" value="Umud Fragment, subunit A"/>
    <property type="match status" value="1"/>
</dbReference>
<dbReference type="InterPro" id="IPR019758">
    <property type="entry name" value="Pept_S26A_signal_pept_1_CS"/>
</dbReference>
<dbReference type="PRINTS" id="PR00727">
    <property type="entry name" value="LEADERPTASE"/>
</dbReference>
<keyword evidence="5 7" id="KW-0378">Hydrolase</keyword>
<evidence type="ECO:0000256" key="2">
    <source>
        <dbReference type="ARBA" id="ARBA00004401"/>
    </source>
</evidence>
<sequence length="185" mass="21397">MAPLNRKLLDRFWLVVKYALVAVVLVFIIRGFILIPVPVDGNSMEDTLKQGDMILMEKFTDIQRFDVVVFQLPDGNIYIKRIIGLPGEKVDYIDDQLYIDDEPMDEPFLTANRKHDDESAPFTTDFKLEELIGQNHLPASSYFVLGDNRRMSKDSRSFGVVDSQYILGKAQFVYYPITHIKYIPR</sequence>
<dbReference type="GO" id="GO:0009003">
    <property type="term" value="F:signal peptidase activity"/>
    <property type="evidence" value="ECO:0007669"/>
    <property type="project" value="UniProtKB-EC"/>
</dbReference>
<evidence type="ECO:0000259" key="8">
    <source>
        <dbReference type="Pfam" id="PF10502"/>
    </source>
</evidence>
<dbReference type="AlphaFoldDB" id="A0A1L8RHJ4"/>
<evidence type="ECO:0000256" key="5">
    <source>
        <dbReference type="ARBA" id="ARBA00022801"/>
    </source>
</evidence>
<dbReference type="STRING" id="214095.RU97_GL000801"/>
<accession>A0A1L8RHJ4</accession>
<evidence type="ECO:0000313" key="10">
    <source>
        <dbReference type="Proteomes" id="UP000181884"/>
    </source>
</evidence>
<comment type="subcellular location">
    <subcellularLocation>
        <location evidence="2">Cell membrane</location>
        <topology evidence="2">Single-pass type II membrane protein</topology>
    </subcellularLocation>
    <subcellularLocation>
        <location evidence="7">Membrane</location>
        <topology evidence="7">Single-pass type II membrane protein</topology>
    </subcellularLocation>
</comment>
<dbReference type="Proteomes" id="UP000181884">
    <property type="component" value="Unassembled WGS sequence"/>
</dbReference>
<feature type="active site" evidence="6">
    <location>
        <position position="80"/>
    </location>
</feature>
<dbReference type="PROSITE" id="PS00761">
    <property type="entry name" value="SPASE_I_3"/>
    <property type="match status" value="1"/>
</dbReference>
<keyword evidence="10" id="KW-1185">Reference proteome</keyword>
<dbReference type="InterPro" id="IPR019533">
    <property type="entry name" value="Peptidase_S26"/>
</dbReference>
<dbReference type="GO" id="GO:0006465">
    <property type="term" value="P:signal peptide processing"/>
    <property type="evidence" value="ECO:0007669"/>
    <property type="project" value="InterPro"/>
</dbReference>
<feature type="active site" evidence="6">
    <location>
        <position position="43"/>
    </location>
</feature>
<dbReference type="InterPro" id="IPR000223">
    <property type="entry name" value="Pept_S26A_signal_pept_1"/>
</dbReference>
<evidence type="ECO:0000256" key="7">
    <source>
        <dbReference type="RuleBase" id="RU362042"/>
    </source>
</evidence>
<dbReference type="PANTHER" id="PTHR43390">
    <property type="entry name" value="SIGNAL PEPTIDASE I"/>
    <property type="match status" value="1"/>
</dbReference>
<feature type="transmembrane region" description="Helical" evidence="7">
    <location>
        <begin position="12"/>
        <end position="35"/>
    </location>
</feature>
<dbReference type="EMBL" id="JXKH01000002">
    <property type="protein sequence ID" value="OJG19230.1"/>
    <property type="molecule type" value="Genomic_DNA"/>
</dbReference>
<dbReference type="CDD" id="cd06530">
    <property type="entry name" value="S26_SPase_I"/>
    <property type="match status" value="1"/>
</dbReference>